<dbReference type="EMBL" id="BDEQ01000001">
    <property type="protein sequence ID" value="GAT95028.1"/>
    <property type="molecule type" value="Genomic_DNA"/>
</dbReference>
<evidence type="ECO:0000256" key="1">
    <source>
        <dbReference type="ARBA" id="ARBA00022723"/>
    </source>
</evidence>
<sequence>MSLECSGCHKLFKELNSGLKGTNWCDECFNYKQCAKCGNPITRNMVIVKTFEGKDYHAECFKCVSCKSRIKKEPIVYDGKFYCQECGEPCGGCGKPIGMSFLEVFGKKWHEGCVKCVKCHRQIGDEQFYEEDGQPICAVCVDYDN</sequence>
<dbReference type="Pfam" id="PF00412">
    <property type="entry name" value="LIM"/>
    <property type="match status" value="2"/>
</dbReference>
<evidence type="ECO:0000313" key="8">
    <source>
        <dbReference type="Proteomes" id="UP000078387"/>
    </source>
</evidence>
<evidence type="ECO:0000313" key="7">
    <source>
        <dbReference type="EMBL" id="GAT95028.1"/>
    </source>
</evidence>
<evidence type="ECO:0000256" key="2">
    <source>
        <dbReference type="ARBA" id="ARBA00022737"/>
    </source>
</evidence>
<keyword evidence="1 5" id="KW-0479">Metal-binding</keyword>
<dbReference type="VEuPathDB" id="AmoebaDB:KM1_312620"/>
<protein>
    <submittedName>
        <fullName evidence="7">Lim zinc finger domain containing protein</fullName>
    </submittedName>
</protein>
<feature type="domain" description="LIM zinc-binding" evidence="6">
    <location>
        <begin position="32"/>
        <end position="87"/>
    </location>
</feature>
<keyword evidence="3 5" id="KW-0862">Zinc</keyword>
<keyword evidence="4 5" id="KW-0440">LIM domain</keyword>
<feature type="domain" description="LIM zinc-binding" evidence="6">
    <location>
        <begin position="88"/>
        <end position="145"/>
    </location>
</feature>
<dbReference type="Gene3D" id="2.10.110.10">
    <property type="entry name" value="Cysteine Rich Protein"/>
    <property type="match status" value="2"/>
</dbReference>
<dbReference type="VEuPathDB" id="AmoebaDB:EHI_030800"/>
<dbReference type="CDD" id="cd08368">
    <property type="entry name" value="LIM"/>
    <property type="match status" value="2"/>
</dbReference>
<dbReference type="PROSITE" id="PS50023">
    <property type="entry name" value="LIM_DOMAIN_2"/>
    <property type="match status" value="2"/>
</dbReference>
<dbReference type="AlphaFoldDB" id="A0A5K1UE07"/>
<dbReference type="VEuPathDB" id="AmoebaDB:EHI5A_184710"/>
<dbReference type="PANTHER" id="PTHR24207">
    <property type="entry name" value="ZYX102 PROTEIN"/>
    <property type="match status" value="1"/>
</dbReference>
<dbReference type="PROSITE" id="PS00478">
    <property type="entry name" value="LIM_DOMAIN_1"/>
    <property type="match status" value="2"/>
</dbReference>
<evidence type="ECO:0000256" key="4">
    <source>
        <dbReference type="ARBA" id="ARBA00023038"/>
    </source>
</evidence>
<proteinExistence type="predicted"/>
<dbReference type="SUPFAM" id="SSF57716">
    <property type="entry name" value="Glucocorticoid receptor-like (DNA-binding domain)"/>
    <property type="match status" value="2"/>
</dbReference>
<reference evidence="7 8" key="1">
    <citation type="submission" date="2016-05" db="EMBL/GenBank/DDBJ databases">
        <title>First whole genome sequencing of Entamoeba histolytica HM1:IMSS-clone-6.</title>
        <authorList>
            <person name="Mukherjee Avik.K."/>
            <person name="Izumyama S."/>
            <person name="Nakada-Tsukui K."/>
            <person name="Nozaki T."/>
        </authorList>
    </citation>
    <scope>NUCLEOTIDE SEQUENCE [LARGE SCALE GENOMIC DNA]</scope>
    <source>
        <strain evidence="7 8">HM1:IMSS clone 6</strain>
    </source>
</reference>
<evidence type="ECO:0000256" key="3">
    <source>
        <dbReference type="ARBA" id="ARBA00022833"/>
    </source>
</evidence>
<dbReference type="GO" id="GO:0046872">
    <property type="term" value="F:metal ion binding"/>
    <property type="evidence" value="ECO:0007669"/>
    <property type="project" value="UniProtKB-KW"/>
</dbReference>
<gene>
    <name evidence="7" type="ORF">CL6EHI_030800</name>
</gene>
<evidence type="ECO:0000259" key="6">
    <source>
        <dbReference type="PROSITE" id="PS50023"/>
    </source>
</evidence>
<dbReference type="InterPro" id="IPR001781">
    <property type="entry name" value="Znf_LIM"/>
</dbReference>
<evidence type="ECO:0000256" key="5">
    <source>
        <dbReference type="PROSITE-ProRule" id="PRU00125"/>
    </source>
</evidence>
<dbReference type="SMART" id="SM00132">
    <property type="entry name" value="LIM"/>
    <property type="match status" value="2"/>
</dbReference>
<name>A0A5K1UE07_ENTHI</name>
<dbReference type="Proteomes" id="UP000078387">
    <property type="component" value="Unassembled WGS sequence"/>
</dbReference>
<organism evidence="7 8">
    <name type="scientific">Entamoeba histolytica</name>
    <dbReference type="NCBI Taxonomy" id="5759"/>
    <lineage>
        <taxon>Eukaryota</taxon>
        <taxon>Amoebozoa</taxon>
        <taxon>Evosea</taxon>
        <taxon>Archamoebae</taxon>
        <taxon>Mastigamoebida</taxon>
        <taxon>Entamoebidae</taxon>
        <taxon>Entamoeba</taxon>
    </lineage>
</organism>
<accession>A0A5K1UE07</accession>
<dbReference type="OMA" id="DYEDMFA"/>
<keyword evidence="2" id="KW-0677">Repeat</keyword>
<dbReference type="PANTHER" id="PTHR24207:SF2">
    <property type="entry name" value="ZYX102 PROTEIN"/>
    <property type="match status" value="1"/>
</dbReference>
<comment type="caution">
    <text evidence="7">The sequence shown here is derived from an EMBL/GenBank/DDBJ whole genome shotgun (WGS) entry which is preliminary data.</text>
</comment>